<feature type="domain" description="Terminase large subunit-like endonuclease" evidence="2">
    <location>
        <begin position="526"/>
        <end position="577"/>
    </location>
</feature>
<dbReference type="Proteomes" id="UP000268230">
    <property type="component" value="Chromosome"/>
</dbReference>
<dbReference type="InterPro" id="IPR046462">
    <property type="entry name" value="TerL_nuclease"/>
</dbReference>
<evidence type="ECO:0000259" key="2">
    <source>
        <dbReference type="Pfam" id="PF20441"/>
    </source>
</evidence>
<gene>
    <name evidence="3" type="ORF">EJA05_14105</name>
</gene>
<dbReference type="InterPro" id="IPR027417">
    <property type="entry name" value="P-loop_NTPase"/>
</dbReference>
<dbReference type="InterPro" id="IPR005021">
    <property type="entry name" value="Terminase_largesu-like"/>
</dbReference>
<name>A0A3Q8U221_9PSED</name>
<evidence type="ECO:0000313" key="3">
    <source>
        <dbReference type="EMBL" id="AZL68796.1"/>
    </source>
</evidence>
<accession>A0A3Q8U221</accession>
<dbReference type="Pfam" id="PF03354">
    <property type="entry name" value="TerL_ATPase"/>
    <property type="match status" value="1"/>
</dbReference>
<evidence type="ECO:0000259" key="1">
    <source>
        <dbReference type="Pfam" id="PF03354"/>
    </source>
</evidence>
<dbReference type="PANTHER" id="PTHR41287">
    <property type="match status" value="1"/>
</dbReference>
<dbReference type="PANTHER" id="PTHR41287:SF1">
    <property type="entry name" value="PROTEIN YMFN"/>
    <property type="match status" value="1"/>
</dbReference>
<sequence>MTTRKTRSRSTSVDDPATQYAREVHSGERIAGPDIRNACARHLRDLEEGPKRGLFWDLDEANKAIRFYRAVLKLNGGEFEGQPFELLPWQKFIVGSIFGWKGSDGYRRFRVVYVESGKGSGKSPLAAGVGLRGLVGDNEARAEIYAAATKKDQAMILFRDAVAMVQQSPELTKRLACSGTGQNIWNLAYLKAGSFFRPISSDDGQSGPRPHMALIDEVHEHKTNLVVEMMRAGTKSRKQALIFMITNSGSNKRGPCWEYHEYGSRVASGALTDDGFFAYICSLDEGDDPIQDESCWFKSNPSLQDADLPGMKYLREQVTEARGMPSKEAMVRRLNFCEWTGAESPWISWDVWSQAEERVPMSLLRSRPCVGGLDLSSTTDLTSFVLLFYPTFEDPHWRLLPYFWIPDHELDKREARDKVPYAAWIKSGDLETTPGRAISKLHVLRRMQTICDYFQVDKIAYDRWRIEDMRQLMSEYDITLPELVEFGQGFKDMGPAVDEFERRLLGIIELRSEEEGSTEEFFDTEAVESLRHDGNPVMTWCAGNAVIVSDPAGNRKADKAKATGRIDGIIASIMATGISGAVSSGSSGSSIYDEGVGV</sequence>
<proteinExistence type="predicted"/>
<dbReference type="GO" id="GO:0004519">
    <property type="term" value="F:endonuclease activity"/>
    <property type="evidence" value="ECO:0007669"/>
    <property type="project" value="InterPro"/>
</dbReference>
<feature type="domain" description="Terminase large subunit-like endonuclease" evidence="2">
    <location>
        <begin position="271"/>
        <end position="502"/>
    </location>
</feature>
<dbReference type="AlphaFoldDB" id="A0A3Q8U221"/>
<dbReference type="KEGG" id="pory:EJA05_14105"/>
<organism evidence="3 4">
    <name type="scientific">Pseudomonas entomophila</name>
    <dbReference type="NCBI Taxonomy" id="312306"/>
    <lineage>
        <taxon>Bacteria</taxon>
        <taxon>Pseudomonadati</taxon>
        <taxon>Pseudomonadota</taxon>
        <taxon>Gammaproteobacteria</taxon>
        <taxon>Pseudomonadales</taxon>
        <taxon>Pseudomonadaceae</taxon>
        <taxon>Pseudomonas</taxon>
    </lineage>
</organism>
<protein>
    <submittedName>
        <fullName evidence="3">Terminase large subunit</fullName>
    </submittedName>
</protein>
<dbReference type="EMBL" id="CP034338">
    <property type="protein sequence ID" value="AZL68796.1"/>
    <property type="molecule type" value="Genomic_DNA"/>
</dbReference>
<feature type="domain" description="Terminase large subunit-like ATPase" evidence="1">
    <location>
        <begin position="88"/>
        <end position="262"/>
    </location>
</feature>
<dbReference type="InterPro" id="IPR046461">
    <property type="entry name" value="TerL_ATPase"/>
</dbReference>
<reference evidence="3 4" key="1">
    <citation type="submission" date="2018-12" db="EMBL/GenBank/DDBJ databases">
        <authorList>
            <person name="Li S."/>
            <person name="Yang R."/>
            <person name="Chen G."/>
            <person name="Zou L."/>
            <person name="Zhang C."/>
            <person name="Chen Y."/>
            <person name="Liu Z."/>
            <person name="Li Y."/>
            <person name="Yan Y."/>
            <person name="Huang M."/>
            <person name="Chen T."/>
        </authorList>
    </citation>
    <scope>NUCLEOTIDE SEQUENCE [LARGE SCALE GENOMIC DNA]</scope>
    <source>
        <strain evidence="3 4">1257</strain>
    </source>
</reference>
<dbReference type="OrthoDB" id="9760250at2"/>
<dbReference type="Pfam" id="PF20441">
    <property type="entry name" value="TerL_nuclease"/>
    <property type="match status" value="2"/>
</dbReference>
<evidence type="ECO:0000313" key="4">
    <source>
        <dbReference type="Proteomes" id="UP000268230"/>
    </source>
</evidence>
<dbReference type="Gene3D" id="3.40.50.300">
    <property type="entry name" value="P-loop containing nucleotide triphosphate hydrolases"/>
    <property type="match status" value="1"/>
</dbReference>